<dbReference type="RefSeq" id="WP_148622459.1">
    <property type="nucleotide sequence ID" value="NZ_SDGZ01000013.1"/>
</dbReference>
<reference evidence="2 3" key="1">
    <citation type="submission" date="2019-01" db="EMBL/GenBank/DDBJ databases">
        <title>Weissella sp. nov., a novel lactic acid bacterium isolated from animal feces.</title>
        <authorList>
            <person name="Wang L.-T."/>
        </authorList>
    </citation>
    <scope>NUCLEOTIDE SEQUENCE [LARGE SCALE GENOMIC DNA]</scope>
    <source>
        <strain evidence="2 3">8H-2</strain>
    </source>
</reference>
<sequence>MSVVIKDDNHIPEIIMQLEHLKDYHVRVGILGGGEIGMIAGVQEFGAHIVAKNPSGYLWIPTKGENGGKDGVLKLREVTIPERSFIRSTFAEKQGEWNTFAEKLIFEVANGSIGARMAYQRLGERMARDIRNKIKSTHSPANAPLTINNKGSSSPLIDTGRLRQSVTYEVI</sequence>
<proteinExistence type="predicted"/>
<dbReference type="Proteomes" id="UP000371977">
    <property type="component" value="Unassembled WGS sequence"/>
</dbReference>
<name>A0A6C2C7D1_9LACO</name>
<feature type="region of interest" description="Disordered" evidence="1">
    <location>
        <begin position="135"/>
        <end position="158"/>
    </location>
</feature>
<evidence type="ECO:0000313" key="2">
    <source>
        <dbReference type="EMBL" id="TYC49900.1"/>
    </source>
</evidence>
<feature type="compositionally biased region" description="Polar residues" evidence="1">
    <location>
        <begin position="137"/>
        <end position="158"/>
    </location>
</feature>
<accession>A0A6C2C7D1</accession>
<comment type="caution">
    <text evidence="2">The sequence shown here is derived from an EMBL/GenBank/DDBJ whole genome shotgun (WGS) entry which is preliminary data.</text>
</comment>
<evidence type="ECO:0000256" key="1">
    <source>
        <dbReference type="SAM" id="MobiDB-lite"/>
    </source>
</evidence>
<keyword evidence="3" id="KW-1185">Reference proteome</keyword>
<dbReference type="AlphaFoldDB" id="A0A6C2C7D1"/>
<dbReference type="OrthoDB" id="8612906at2"/>
<evidence type="ECO:0000313" key="3">
    <source>
        <dbReference type="Proteomes" id="UP000371977"/>
    </source>
</evidence>
<gene>
    <name evidence="2" type="ORF">ESZ50_04730</name>
</gene>
<dbReference type="EMBL" id="SDGZ01000013">
    <property type="protein sequence ID" value="TYC49900.1"/>
    <property type="molecule type" value="Genomic_DNA"/>
</dbReference>
<protein>
    <submittedName>
        <fullName evidence="2">Uncharacterized protein</fullName>
    </submittedName>
</protein>
<organism evidence="2 3">
    <name type="scientific">Weissella muntiaci</name>
    <dbReference type="NCBI Taxonomy" id="2508881"/>
    <lineage>
        <taxon>Bacteria</taxon>
        <taxon>Bacillati</taxon>
        <taxon>Bacillota</taxon>
        <taxon>Bacilli</taxon>
        <taxon>Lactobacillales</taxon>
        <taxon>Lactobacillaceae</taxon>
        <taxon>Weissella</taxon>
    </lineage>
</organism>